<feature type="binding site" evidence="10">
    <location>
        <position position="114"/>
    </location>
    <ligand>
        <name>L-glutamate</name>
        <dbReference type="ChEBI" id="CHEBI:29985"/>
    </ligand>
</feature>
<reference evidence="13" key="1">
    <citation type="journal article" date="2018" name="Int. J. Syst. Evol. Microbiol.">
        <title>Neptunicella marina gen. nov., sp. nov., isolated from surface seawater.</title>
        <authorList>
            <person name="Liu X."/>
            <person name="Lai Q."/>
            <person name="Du Y."/>
            <person name="Zhang X."/>
            <person name="Liu Z."/>
            <person name="Sun F."/>
            <person name="Shao Z."/>
        </authorList>
    </citation>
    <scope>NUCLEOTIDE SEQUENCE</scope>
    <source>
        <strain evidence="13">S27-2</strain>
    </source>
</reference>
<dbReference type="GO" id="GO:0036374">
    <property type="term" value="F:glutathione hydrolase activity"/>
    <property type="evidence" value="ECO:0007669"/>
    <property type="project" value="UniProtKB-UniRule"/>
</dbReference>
<evidence type="ECO:0000256" key="4">
    <source>
        <dbReference type="ARBA" id="ARBA00022679"/>
    </source>
</evidence>
<organism evidence="13 14">
    <name type="scientific">Neptunicella marina</name>
    <dbReference type="NCBI Taxonomy" id="2125989"/>
    <lineage>
        <taxon>Bacteria</taxon>
        <taxon>Pseudomonadati</taxon>
        <taxon>Pseudomonadota</taxon>
        <taxon>Gammaproteobacteria</taxon>
        <taxon>Alteromonadales</taxon>
        <taxon>Alteromonadaceae</taxon>
        <taxon>Neptunicella</taxon>
    </lineage>
</organism>
<proteinExistence type="inferred from homology"/>
<dbReference type="Gene3D" id="3.60.20.40">
    <property type="match status" value="1"/>
</dbReference>
<keyword evidence="12" id="KW-0732">Signal</keyword>
<comment type="catalytic activity">
    <reaction evidence="2 11">
        <text>glutathione + H2O = L-cysteinylglycine + L-glutamate</text>
        <dbReference type="Rhea" id="RHEA:28807"/>
        <dbReference type="ChEBI" id="CHEBI:15377"/>
        <dbReference type="ChEBI" id="CHEBI:29985"/>
        <dbReference type="ChEBI" id="CHEBI:57925"/>
        <dbReference type="ChEBI" id="CHEBI:61694"/>
        <dbReference type="EC" id="3.4.19.13"/>
    </reaction>
</comment>
<comment type="subunit">
    <text evidence="11">This enzyme consists of two polypeptide chains, which are synthesized in precursor form from a single polypeptide.</text>
</comment>
<evidence type="ECO:0000256" key="3">
    <source>
        <dbReference type="ARBA" id="ARBA00009381"/>
    </source>
</evidence>
<dbReference type="GO" id="GO:0006750">
    <property type="term" value="P:glutathione biosynthetic process"/>
    <property type="evidence" value="ECO:0007669"/>
    <property type="project" value="UniProtKB-KW"/>
</dbReference>
<evidence type="ECO:0000256" key="9">
    <source>
        <dbReference type="PIRSR" id="PIRSR600101-1"/>
    </source>
</evidence>
<evidence type="ECO:0000313" key="13">
    <source>
        <dbReference type="EMBL" id="MBC3766416.1"/>
    </source>
</evidence>
<keyword evidence="11" id="KW-0317">Glutathione biosynthesis</keyword>
<feature type="binding site" evidence="10">
    <location>
        <position position="442"/>
    </location>
    <ligand>
        <name>L-glutamate</name>
        <dbReference type="ChEBI" id="CHEBI:29985"/>
    </ligand>
</feature>
<dbReference type="GO" id="GO:0103068">
    <property type="term" value="F:leukotriene C4 gamma-glutamyl transferase activity"/>
    <property type="evidence" value="ECO:0007669"/>
    <property type="project" value="UniProtKB-EC"/>
</dbReference>
<comment type="caution">
    <text evidence="13">The sequence shown here is derived from an EMBL/GenBank/DDBJ whole genome shotgun (WGS) entry which is preliminary data.</text>
</comment>
<evidence type="ECO:0000256" key="12">
    <source>
        <dbReference type="SAM" id="SignalP"/>
    </source>
</evidence>
<evidence type="ECO:0000256" key="6">
    <source>
        <dbReference type="ARBA" id="ARBA00023145"/>
    </source>
</evidence>
<accession>A0A8J6M5B3</accession>
<feature type="binding site" evidence="10">
    <location>
        <position position="489"/>
    </location>
    <ligand>
        <name>L-glutamate</name>
        <dbReference type="ChEBI" id="CHEBI:29985"/>
    </ligand>
</feature>
<evidence type="ECO:0000256" key="2">
    <source>
        <dbReference type="ARBA" id="ARBA00001089"/>
    </source>
</evidence>
<dbReference type="SUPFAM" id="SSF56235">
    <property type="entry name" value="N-terminal nucleophile aminohydrolases (Ntn hydrolases)"/>
    <property type="match status" value="1"/>
</dbReference>
<feature type="chain" id="PRO_5035186317" description="Glutathione hydrolase proenzyme" evidence="12">
    <location>
        <begin position="23"/>
        <end position="582"/>
    </location>
</feature>
<dbReference type="InterPro" id="IPR029055">
    <property type="entry name" value="Ntn_hydrolases_N"/>
</dbReference>
<dbReference type="PANTHER" id="PTHR43199:SF1">
    <property type="entry name" value="GLUTATHIONE HYDROLASE PROENZYME"/>
    <property type="match status" value="1"/>
</dbReference>
<dbReference type="EMBL" id="JACNEP010000007">
    <property type="protein sequence ID" value="MBC3766416.1"/>
    <property type="molecule type" value="Genomic_DNA"/>
</dbReference>
<comment type="PTM">
    <text evidence="11">Cleaved by autocatalysis into a large and a small subunit.</text>
</comment>
<dbReference type="EC" id="3.4.19.13" evidence="11"/>
<evidence type="ECO:0000313" key="14">
    <source>
        <dbReference type="Proteomes" id="UP000601768"/>
    </source>
</evidence>
<keyword evidence="5 11" id="KW-0378">Hydrolase</keyword>
<sequence>MKSKGLAWFSLLAICVSLQSLAEPQRAEQEPEAATGYEAKKSLTGSEYMISVANPYAAWIGKKILNQGGNAVDAAVAIQATLTLVEPQSSGIGGGGFMLLWDKESGKLRTFDGRETAPNKTNAFLFTDKFGKVAKWQDAVQGGRAVGVPGVLRMLEMVHKQYGKLPWSSLFTDAAKMAELGFIVSPRLASLLEKEIHPGLKTLAPANLYFYPFGKPLQAGQKVINRELAESLMGIAKQGADYFYSGPLAEQIVKAVHNSEVNPGVMELSDLAGYTAKERQPACGEYKVYTVCGMGPPSSGGLTVLQILEMLEPFKLEQYAPNSVTAIHLFTQASKLAFADRNIYMADTDFTNLPFAALINRSYLQRRAEKIDIKQDMGRAKAGHPYPPAALGLDNSYEIPNTSHFSIVDKQGNVLSMTTSIEMGFGSGVMVGGFLLNNEMTDFATNPKIGDRWLLNRIEPGKRPRSSMSPTIVFNNKNKPVLAIGSPGGSRIIDYVAQSLVAILDWKMDVQDAINLPKVVNRNRDTELEIGTSLEKLKPALEMLGHKVNLVPLNSGLHGIELRDGKLIGGADPRREGVVVTN</sequence>
<dbReference type="UniPathway" id="UPA00204"/>
<comment type="catalytic activity">
    <reaction evidence="1 11">
        <text>an S-substituted glutathione + H2O = an S-substituted L-cysteinylglycine + L-glutamate</text>
        <dbReference type="Rhea" id="RHEA:59468"/>
        <dbReference type="ChEBI" id="CHEBI:15377"/>
        <dbReference type="ChEBI" id="CHEBI:29985"/>
        <dbReference type="ChEBI" id="CHEBI:90779"/>
        <dbReference type="ChEBI" id="CHEBI:143103"/>
        <dbReference type="EC" id="3.4.19.13"/>
    </reaction>
</comment>
<dbReference type="InterPro" id="IPR043138">
    <property type="entry name" value="GGT_lsub"/>
</dbReference>
<evidence type="ECO:0000256" key="7">
    <source>
        <dbReference type="ARBA" id="ARBA00023315"/>
    </source>
</evidence>
<dbReference type="AlphaFoldDB" id="A0A8J6M5B3"/>
<dbReference type="PRINTS" id="PR01210">
    <property type="entry name" value="GGTRANSPTASE"/>
</dbReference>
<dbReference type="RefSeq" id="WP_186506936.1">
    <property type="nucleotide sequence ID" value="NZ_JACNEP010000007.1"/>
</dbReference>
<evidence type="ECO:0000256" key="10">
    <source>
        <dbReference type="PIRSR" id="PIRSR600101-2"/>
    </source>
</evidence>
<dbReference type="GO" id="GO:0006751">
    <property type="term" value="P:glutathione catabolic process"/>
    <property type="evidence" value="ECO:0007669"/>
    <property type="project" value="UniProtKB-UniRule"/>
</dbReference>
<feature type="active site" description="Nucleophile" evidence="9">
    <location>
        <position position="402"/>
    </location>
</feature>
<comment type="pathway">
    <text evidence="11">Sulfur metabolism; glutathione metabolism.</text>
</comment>
<feature type="binding site" evidence="10">
    <location>
        <begin position="466"/>
        <end position="467"/>
    </location>
    <ligand>
        <name>L-glutamate</name>
        <dbReference type="ChEBI" id="CHEBI:29985"/>
    </ligand>
</feature>
<dbReference type="InterPro" id="IPR043137">
    <property type="entry name" value="GGT_ssub_C"/>
</dbReference>
<reference evidence="13" key="2">
    <citation type="submission" date="2020-08" db="EMBL/GenBank/DDBJ databases">
        <authorList>
            <person name="Lai Q."/>
        </authorList>
    </citation>
    <scope>NUCLEOTIDE SEQUENCE</scope>
    <source>
        <strain evidence="13">S27-2</strain>
    </source>
</reference>
<dbReference type="Gene3D" id="1.10.246.130">
    <property type="match status" value="1"/>
</dbReference>
<keyword evidence="7 11" id="KW-0012">Acyltransferase</keyword>
<gene>
    <name evidence="13" type="primary">ggt</name>
    <name evidence="13" type="ORF">H8B19_11030</name>
</gene>
<dbReference type="InterPro" id="IPR000101">
    <property type="entry name" value="GGT_peptidase"/>
</dbReference>
<dbReference type="Proteomes" id="UP000601768">
    <property type="component" value="Unassembled WGS sequence"/>
</dbReference>
<keyword evidence="14" id="KW-1185">Reference proteome</keyword>
<keyword evidence="6 11" id="KW-0865">Zymogen</keyword>
<feature type="signal peptide" evidence="12">
    <location>
        <begin position="1"/>
        <end position="22"/>
    </location>
</feature>
<keyword evidence="4 11" id="KW-0808">Transferase</keyword>
<evidence type="ECO:0000256" key="5">
    <source>
        <dbReference type="ARBA" id="ARBA00022801"/>
    </source>
</evidence>
<evidence type="ECO:0000256" key="8">
    <source>
        <dbReference type="ARBA" id="ARBA00047417"/>
    </source>
</evidence>
<evidence type="ECO:0000256" key="11">
    <source>
        <dbReference type="RuleBase" id="RU368036"/>
    </source>
</evidence>
<name>A0A8J6M5B3_9ALTE</name>
<comment type="similarity">
    <text evidence="3 11">Belongs to the gamma-glutamyltransferase family.</text>
</comment>
<dbReference type="NCBIfam" id="TIGR00066">
    <property type="entry name" value="g_glut_trans"/>
    <property type="match status" value="1"/>
</dbReference>
<protein>
    <recommendedName>
        <fullName evidence="11">Glutathione hydrolase proenzyme</fullName>
        <ecNumber evidence="11">2.3.2.2</ecNumber>
        <ecNumber evidence="11">3.4.19.13</ecNumber>
    </recommendedName>
    <component>
        <recommendedName>
            <fullName evidence="11">Glutathione hydrolase large chain</fullName>
        </recommendedName>
    </component>
    <component>
        <recommendedName>
            <fullName evidence="11">Glutathione hydrolase small chain</fullName>
        </recommendedName>
    </component>
</protein>
<dbReference type="EC" id="2.3.2.2" evidence="11"/>
<dbReference type="PANTHER" id="PTHR43199">
    <property type="entry name" value="GLUTATHIONE HYDROLASE"/>
    <property type="match status" value="1"/>
</dbReference>
<comment type="catalytic activity">
    <reaction evidence="8 11">
        <text>an N-terminal (5-L-glutamyl)-[peptide] + an alpha-amino acid = 5-L-glutamyl amino acid + an N-terminal L-alpha-aminoacyl-[peptide]</text>
        <dbReference type="Rhea" id="RHEA:23904"/>
        <dbReference type="Rhea" id="RHEA-COMP:9780"/>
        <dbReference type="Rhea" id="RHEA-COMP:9795"/>
        <dbReference type="ChEBI" id="CHEBI:77644"/>
        <dbReference type="ChEBI" id="CHEBI:78597"/>
        <dbReference type="ChEBI" id="CHEBI:78599"/>
        <dbReference type="ChEBI" id="CHEBI:78608"/>
        <dbReference type="EC" id="2.3.2.2"/>
    </reaction>
</comment>
<evidence type="ECO:0000256" key="1">
    <source>
        <dbReference type="ARBA" id="ARBA00001049"/>
    </source>
</evidence>
<dbReference type="Pfam" id="PF01019">
    <property type="entry name" value="G_glu_transpept"/>
    <property type="match status" value="1"/>
</dbReference>
<dbReference type="InterPro" id="IPR051792">
    <property type="entry name" value="GGT_bact"/>
</dbReference>